<accession>A0A396JVL1</accession>
<dbReference type="InterPro" id="IPR036397">
    <property type="entry name" value="RNaseH_sf"/>
</dbReference>
<evidence type="ECO:0000259" key="1">
    <source>
        <dbReference type="Pfam" id="PF13456"/>
    </source>
</evidence>
<organism evidence="2">
    <name type="scientific">Medicago truncatula</name>
    <name type="common">Barrel medic</name>
    <name type="synonym">Medicago tribuloides</name>
    <dbReference type="NCBI Taxonomy" id="3880"/>
    <lineage>
        <taxon>Eukaryota</taxon>
        <taxon>Viridiplantae</taxon>
        <taxon>Streptophyta</taxon>
        <taxon>Embryophyta</taxon>
        <taxon>Tracheophyta</taxon>
        <taxon>Spermatophyta</taxon>
        <taxon>Magnoliopsida</taxon>
        <taxon>eudicotyledons</taxon>
        <taxon>Gunneridae</taxon>
        <taxon>Pentapetalae</taxon>
        <taxon>rosids</taxon>
        <taxon>fabids</taxon>
        <taxon>Fabales</taxon>
        <taxon>Fabaceae</taxon>
        <taxon>Papilionoideae</taxon>
        <taxon>50 kb inversion clade</taxon>
        <taxon>NPAAA clade</taxon>
        <taxon>Hologalegina</taxon>
        <taxon>IRL clade</taxon>
        <taxon>Trifolieae</taxon>
        <taxon>Medicago</taxon>
    </lineage>
</organism>
<dbReference type="InterPro" id="IPR053151">
    <property type="entry name" value="RNase_H-like"/>
</dbReference>
<evidence type="ECO:0000313" key="2">
    <source>
        <dbReference type="EMBL" id="RHN81592.1"/>
    </source>
</evidence>
<dbReference type="GO" id="GO:0004523">
    <property type="term" value="F:RNA-DNA hybrid ribonuclease activity"/>
    <property type="evidence" value="ECO:0007669"/>
    <property type="project" value="InterPro"/>
</dbReference>
<dbReference type="PANTHER" id="PTHR47723">
    <property type="entry name" value="OS05G0353850 PROTEIN"/>
    <property type="match status" value="1"/>
</dbReference>
<dbReference type="InterPro" id="IPR012337">
    <property type="entry name" value="RNaseH-like_sf"/>
</dbReference>
<dbReference type="Gene3D" id="3.30.420.10">
    <property type="entry name" value="Ribonuclease H-like superfamily/Ribonuclease H"/>
    <property type="match status" value="1"/>
</dbReference>
<dbReference type="PANTHER" id="PTHR47723:SF19">
    <property type="entry name" value="POLYNUCLEOTIDYL TRANSFERASE, RIBONUCLEASE H-LIKE SUPERFAMILY PROTEIN"/>
    <property type="match status" value="1"/>
</dbReference>
<dbReference type="OrthoDB" id="1436370at2759"/>
<dbReference type="EMBL" id="PSQE01000001">
    <property type="protein sequence ID" value="RHN81592.1"/>
    <property type="molecule type" value="Genomic_DNA"/>
</dbReference>
<sequence>MSGAERRNDEKDTKEGEGAGGGWASTFLKVAGAVAATAAAVVAVAAVASSSQSVLKQPEVAPFQARRPDYLEEVILNVDGSLLREREVPSAGCGGVLSDSSGKWLCGFAQKLNPNLKVDETEKEAILRGLLWVKEKGKRKILVKSDNEGVVYSVNCGGRSNDPLVCGIRDLLNSPHWEATLTCIHGRSNAVADRLAHKAHSFTSFDLCQFDYPPENCTSLQIM</sequence>
<name>A0A396JVL1_MEDTR</name>
<dbReference type="InterPro" id="IPR044730">
    <property type="entry name" value="RNase_H-like_dom_plant"/>
</dbReference>
<dbReference type="Proteomes" id="UP000265566">
    <property type="component" value="Chromosome 1"/>
</dbReference>
<proteinExistence type="predicted"/>
<gene>
    <name evidence="2" type="ORF">MtrunA17_Chr1g0200851</name>
</gene>
<dbReference type="GO" id="GO:0003676">
    <property type="term" value="F:nucleic acid binding"/>
    <property type="evidence" value="ECO:0007669"/>
    <property type="project" value="InterPro"/>
</dbReference>
<comment type="caution">
    <text evidence="2">The sequence shown here is derived from an EMBL/GenBank/DDBJ whole genome shotgun (WGS) entry which is preliminary data.</text>
</comment>
<dbReference type="CDD" id="cd06222">
    <property type="entry name" value="RNase_H_like"/>
    <property type="match status" value="1"/>
</dbReference>
<dbReference type="SUPFAM" id="SSF53098">
    <property type="entry name" value="Ribonuclease H-like"/>
    <property type="match status" value="1"/>
</dbReference>
<reference evidence="2" key="1">
    <citation type="journal article" date="2018" name="Nat. Plants">
        <title>Whole-genome landscape of Medicago truncatula symbiotic genes.</title>
        <authorList>
            <person name="Pecrix Y."/>
            <person name="Gamas P."/>
            <person name="Carrere S."/>
        </authorList>
    </citation>
    <scope>NUCLEOTIDE SEQUENCE</scope>
    <source>
        <tissue evidence="2">Leaves</tissue>
    </source>
</reference>
<dbReference type="Gramene" id="rna5662">
    <property type="protein sequence ID" value="RHN81592.1"/>
    <property type="gene ID" value="gene5662"/>
</dbReference>
<dbReference type="AlphaFoldDB" id="A0A396JVL1"/>
<dbReference type="InterPro" id="IPR002156">
    <property type="entry name" value="RNaseH_domain"/>
</dbReference>
<protein>
    <submittedName>
        <fullName evidence="2">Putative ribonuclease H-like domain-containing protein</fullName>
    </submittedName>
</protein>
<feature type="domain" description="RNase H type-1" evidence="1">
    <location>
        <begin position="77"/>
        <end position="199"/>
    </location>
</feature>
<dbReference type="Pfam" id="PF13456">
    <property type="entry name" value="RVT_3"/>
    <property type="match status" value="1"/>
</dbReference>